<reference evidence="2" key="1">
    <citation type="submission" date="2018-06" db="EMBL/GenBank/DDBJ databases">
        <authorList>
            <person name="Zhirakovskaya E."/>
        </authorList>
    </citation>
    <scope>NUCLEOTIDE SEQUENCE</scope>
</reference>
<proteinExistence type="predicted"/>
<accession>A0A3B1DEC9</accession>
<evidence type="ECO:0000256" key="1">
    <source>
        <dbReference type="SAM" id="MobiDB-lite"/>
    </source>
</evidence>
<dbReference type="EMBL" id="UOGL01000303">
    <property type="protein sequence ID" value="VAX39142.1"/>
    <property type="molecule type" value="Genomic_DNA"/>
</dbReference>
<evidence type="ECO:0000313" key="2">
    <source>
        <dbReference type="EMBL" id="VAX39142.1"/>
    </source>
</evidence>
<dbReference type="AlphaFoldDB" id="A0A3B1DEC9"/>
<name>A0A3B1DEC9_9ZZZZ</name>
<sequence>PGYKPPPQKECPDLPKKTRSFSTSTLKVTVKEGKNEYQFELKE</sequence>
<gene>
    <name evidence="2" type="ORF">MNBD_PLANCTO02-1601</name>
</gene>
<organism evidence="2">
    <name type="scientific">hydrothermal vent metagenome</name>
    <dbReference type="NCBI Taxonomy" id="652676"/>
    <lineage>
        <taxon>unclassified sequences</taxon>
        <taxon>metagenomes</taxon>
        <taxon>ecological metagenomes</taxon>
    </lineage>
</organism>
<feature type="non-terminal residue" evidence="2">
    <location>
        <position position="1"/>
    </location>
</feature>
<protein>
    <submittedName>
        <fullName evidence="2">Uncharacterized protein</fullName>
    </submittedName>
</protein>
<feature type="region of interest" description="Disordered" evidence="1">
    <location>
        <begin position="1"/>
        <end position="20"/>
    </location>
</feature>